<gene>
    <name evidence="3" type="ORF">J2S11_000668</name>
</gene>
<dbReference type="Pfam" id="PF16924">
    <property type="entry name" value="DpaA_N"/>
    <property type="match status" value="1"/>
</dbReference>
<dbReference type="SUPFAM" id="SSF51735">
    <property type="entry name" value="NAD(P)-binding Rossmann-fold domains"/>
    <property type="match status" value="1"/>
</dbReference>
<evidence type="ECO:0000313" key="3">
    <source>
        <dbReference type="EMBL" id="MDQ0164768.1"/>
    </source>
</evidence>
<dbReference type="NCBIfam" id="NF006162">
    <property type="entry name" value="PRK08306.1"/>
    <property type="match status" value="1"/>
</dbReference>
<protein>
    <submittedName>
        <fullName evidence="3">Dipicolinate synthase subunit A</fullName>
    </submittedName>
</protein>
<reference evidence="3 4" key="1">
    <citation type="submission" date="2023-07" db="EMBL/GenBank/DDBJ databases">
        <title>Genomic Encyclopedia of Type Strains, Phase IV (KMG-IV): sequencing the most valuable type-strain genomes for metagenomic binning, comparative biology and taxonomic classification.</title>
        <authorList>
            <person name="Goeker M."/>
        </authorList>
    </citation>
    <scope>NUCLEOTIDE SEQUENCE [LARGE SCALE GENOMIC DNA]</scope>
    <source>
        <strain evidence="3 4">DSM 12751</strain>
    </source>
</reference>
<dbReference type="InterPro" id="IPR007698">
    <property type="entry name" value="AlaDH/PNT_NAD(H)-bd"/>
</dbReference>
<dbReference type="Gene3D" id="3.40.50.720">
    <property type="entry name" value="NAD(P)-binding Rossmann-like Domain"/>
    <property type="match status" value="2"/>
</dbReference>
<dbReference type="InterPro" id="IPR014215">
    <property type="entry name" value="Dipicolinic_acid_synth_A"/>
</dbReference>
<accession>A0ABT9VUU7</accession>
<feature type="domain" description="Dipicolinate synthase subunit A N-terminal" evidence="2">
    <location>
        <begin position="6"/>
        <end position="122"/>
    </location>
</feature>
<sequence>MLTGTHVAFIGGDARQIEVIKKCSELDATISLIGFSQLQSEFPGAKKESLTLEVFKDIDALILPIVGTNEEGEVESIFSDQPIKIKEEHIRALPQKCVVYTGIAKPYLTNLTEQNDITLVQLLDRDDVAIYNSIPTVEGAIMMAIQHTNITLHHSNAIVLGLGRVGMSLARTLHVLGARVKVGARNPADLARIYEMGLTPFHMNELKEQVGDCDYLFNTVPHLLVTSQVIASMPGHIFILDLASKPGGVDFRFAERRGIKAMLVPSIPGIVAPKTAGMILANVVTQLILEQKQTRGA</sequence>
<dbReference type="Pfam" id="PF01262">
    <property type="entry name" value="AlaDh_PNT_C"/>
    <property type="match status" value="1"/>
</dbReference>
<dbReference type="InterPro" id="IPR036291">
    <property type="entry name" value="NAD(P)-bd_dom_sf"/>
</dbReference>
<keyword evidence="4" id="KW-1185">Reference proteome</keyword>
<dbReference type="RefSeq" id="WP_307390861.1">
    <property type="nucleotide sequence ID" value="NZ_BAAADK010000018.1"/>
</dbReference>
<evidence type="ECO:0000313" key="4">
    <source>
        <dbReference type="Proteomes" id="UP001235840"/>
    </source>
</evidence>
<organism evidence="3 4">
    <name type="scientific">Caldalkalibacillus horti</name>
    <dbReference type="NCBI Taxonomy" id="77523"/>
    <lineage>
        <taxon>Bacteria</taxon>
        <taxon>Bacillati</taxon>
        <taxon>Bacillota</taxon>
        <taxon>Bacilli</taxon>
        <taxon>Bacillales</taxon>
        <taxon>Bacillaceae</taxon>
        <taxon>Caldalkalibacillus</taxon>
    </lineage>
</organism>
<evidence type="ECO:0000259" key="2">
    <source>
        <dbReference type="Pfam" id="PF16924"/>
    </source>
</evidence>
<dbReference type="InterPro" id="IPR031629">
    <property type="entry name" value="DpaA_N"/>
</dbReference>
<dbReference type="NCBIfam" id="TIGR02853">
    <property type="entry name" value="spore_dpaA"/>
    <property type="match status" value="1"/>
</dbReference>
<name>A0ABT9VUU7_9BACI</name>
<feature type="domain" description="Alanine dehydrogenase/pyridine nucleotide transhydrogenase NAD(H)-binding" evidence="1">
    <location>
        <begin position="142"/>
        <end position="293"/>
    </location>
</feature>
<dbReference type="Proteomes" id="UP001235840">
    <property type="component" value="Unassembled WGS sequence"/>
</dbReference>
<dbReference type="EMBL" id="JAUSTY010000002">
    <property type="protein sequence ID" value="MDQ0164768.1"/>
    <property type="molecule type" value="Genomic_DNA"/>
</dbReference>
<proteinExistence type="predicted"/>
<comment type="caution">
    <text evidence="3">The sequence shown here is derived from an EMBL/GenBank/DDBJ whole genome shotgun (WGS) entry which is preliminary data.</text>
</comment>
<evidence type="ECO:0000259" key="1">
    <source>
        <dbReference type="Pfam" id="PF01262"/>
    </source>
</evidence>